<evidence type="ECO:0000313" key="2">
    <source>
        <dbReference type="Proteomes" id="UP000192439"/>
    </source>
</evidence>
<protein>
    <submittedName>
        <fullName evidence="1">Uncharacterized protein</fullName>
    </submittedName>
</protein>
<proteinExistence type="predicted"/>
<accession>A0AB33BZH1</accession>
<sequence>MVSLFISASIAIIDHLPAPWQEAQFLYAIARVRLNAQKLER</sequence>
<name>A0AB33BZH1_MICA7</name>
<keyword evidence="2" id="KW-1185">Reference proteome</keyword>
<organism evidence="1 2">
    <name type="scientific">Microcystis aeruginosa PCC 7806SL</name>
    <dbReference type="NCBI Taxonomy" id="1903187"/>
    <lineage>
        <taxon>Bacteria</taxon>
        <taxon>Bacillati</taxon>
        <taxon>Cyanobacteriota</taxon>
        <taxon>Cyanophyceae</taxon>
        <taxon>Oscillatoriophycideae</taxon>
        <taxon>Chroococcales</taxon>
        <taxon>Microcystaceae</taxon>
        <taxon>Microcystis</taxon>
    </lineage>
</organism>
<dbReference type="EMBL" id="CP020771">
    <property type="protein sequence ID" value="ARI83129.1"/>
    <property type="molecule type" value="Genomic_DNA"/>
</dbReference>
<evidence type="ECO:0000313" key="1">
    <source>
        <dbReference type="EMBL" id="ARI83129.1"/>
    </source>
</evidence>
<dbReference type="AlphaFoldDB" id="A0AB33BZH1"/>
<dbReference type="Proteomes" id="UP000192439">
    <property type="component" value="Chromosome"/>
</dbReference>
<gene>
    <name evidence="1" type="ORF">BH695_3850</name>
</gene>
<reference evidence="1 2" key="1">
    <citation type="journal article" date="2018" name="Harmful Algae">
        <title>The highly heterogeneous methylated genomes and diverse restriction-modification systems of bloom-forming Microcystis.</title>
        <authorList>
            <person name="Zhao L."/>
            <person name="Song Y."/>
            <person name="Li L."/>
            <person name="Gan N."/>
            <person name="Brand J.J."/>
            <person name="Song L."/>
        </authorList>
    </citation>
    <scope>NUCLEOTIDE SEQUENCE [LARGE SCALE GENOMIC DNA]</scope>
    <source>
        <strain evidence="1 2">PCC 7806SL</strain>
    </source>
</reference>